<comment type="caution">
    <text evidence="1">The sequence shown here is derived from an EMBL/GenBank/DDBJ whole genome shotgun (WGS) entry which is preliminary data.</text>
</comment>
<organism evidence="1 2">
    <name type="scientific">Thermanaerothrix solaris</name>
    <dbReference type="NCBI Taxonomy" id="3058434"/>
    <lineage>
        <taxon>Bacteria</taxon>
        <taxon>Bacillati</taxon>
        <taxon>Chloroflexota</taxon>
        <taxon>Anaerolineae</taxon>
        <taxon>Anaerolineales</taxon>
        <taxon>Anaerolineaceae</taxon>
        <taxon>Thermanaerothrix</taxon>
    </lineage>
</organism>
<dbReference type="RefSeq" id="WP_315623467.1">
    <property type="nucleotide sequence ID" value="NZ_JAUHMF010000001.1"/>
</dbReference>
<proteinExistence type="predicted"/>
<reference evidence="1 2" key="1">
    <citation type="submission" date="2023-07" db="EMBL/GenBank/DDBJ databases">
        <title>Novel species of Thermanaerothrix with wide hydrolytic capabilities.</title>
        <authorList>
            <person name="Zayulina K.S."/>
            <person name="Podosokorskaya O.A."/>
            <person name="Elcheninov A.G."/>
        </authorList>
    </citation>
    <scope>NUCLEOTIDE SEQUENCE [LARGE SCALE GENOMIC DNA]</scope>
    <source>
        <strain evidence="1 2">4228-RoL</strain>
    </source>
</reference>
<sequence>MGKRIGMLIFLVFFICAFLGYLTNRYITNASNKSQLTATPLPTLPNQRNLLILVINDFALSSPEVKDLWALIIYYPQRKLIFQPLSPTPLPDHKFPKFTQIWDVENKLSPLFMDQATRVYQIPWQDYLVLDSTALRQLSQWSLNSDQGTDTGQELAARDVFTQICQRIQGSGEALSNLIEQQIHLPDHFHSSLSLETALEIRHRLDLENNNPLECVVFQP</sequence>
<name>A0ABU3NLL2_9CHLR</name>
<gene>
    <name evidence="1" type="ORF">QYE77_01200</name>
</gene>
<protein>
    <submittedName>
        <fullName evidence="1">Uncharacterized protein</fullName>
    </submittedName>
</protein>
<accession>A0ABU3NLL2</accession>
<keyword evidence="2" id="KW-1185">Reference proteome</keyword>
<evidence type="ECO:0000313" key="1">
    <source>
        <dbReference type="EMBL" id="MDT8896867.1"/>
    </source>
</evidence>
<dbReference type="Proteomes" id="UP001254165">
    <property type="component" value="Unassembled WGS sequence"/>
</dbReference>
<evidence type="ECO:0000313" key="2">
    <source>
        <dbReference type="Proteomes" id="UP001254165"/>
    </source>
</evidence>
<dbReference type="EMBL" id="JAUHMF010000001">
    <property type="protein sequence ID" value="MDT8896867.1"/>
    <property type="molecule type" value="Genomic_DNA"/>
</dbReference>